<keyword evidence="1" id="KW-0472">Membrane</keyword>
<evidence type="ECO:0008006" key="4">
    <source>
        <dbReference type="Google" id="ProtNLM"/>
    </source>
</evidence>
<dbReference type="PANTHER" id="PTHR34414:SF1">
    <property type="entry name" value="SUBTILISIN-LIKE SERINE PROTEASE"/>
    <property type="match status" value="1"/>
</dbReference>
<accession>A0A9P9DET6</accession>
<protein>
    <recommendedName>
        <fullName evidence="4">Subtilisin-like serine protease</fullName>
    </recommendedName>
</protein>
<evidence type="ECO:0000313" key="3">
    <source>
        <dbReference type="Proteomes" id="UP000700596"/>
    </source>
</evidence>
<keyword evidence="1" id="KW-0812">Transmembrane</keyword>
<feature type="transmembrane region" description="Helical" evidence="1">
    <location>
        <begin position="289"/>
        <end position="316"/>
    </location>
</feature>
<proteinExistence type="predicted"/>
<dbReference type="InterPro" id="IPR046536">
    <property type="entry name" value="DUF6601"/>
</dbReference>
<sequence>MERNCYMSIMPIIHSGIELNKELTFVTSVTGDASLHRVCGGNRQCLPGQARITLDNANLKDYLRSSFLTSHLDIIAPYLWMAFTPTYTHISPIHFQAARGRNIITTENVHLHLVWYYDRIFIQPLPAYLLSSAFWEYIEETDQEVYQAAAGFMRTYSCLIKYEIDFRRAQSPELGLIPTGDSADPITYEKFVEFIAPFADLVDSAVSPRYQYGEMRLTRLNWFARIFLRKLTYHHIHAQWNEYIGRFLAPFLTIFILLSSALAAMQVELTVQSAPPSLKNWDAFARVCRWFSVLVLVLIAVIVTYSLSLVLFMFVYGQFFARRVLRQKRATQGTVEQRLQSAVV</sequence>
<dbReference type="OrthoDB" id="5086500at2759"/>
<dbReference type="EMBL" id="JAGMWT010000013">
    <property type="protein sequence ID" value="KAH7117682.1"/>
    <property type="molecule type" value="Genomic_DNA"/>
</dbReference>
<keyword evidence="3" id="KW-1185">Reference proteome</keyword>
<dbReference type="AlphaFoldDB" id="A0A9P9DET6"/>
<dbReference type="Pfam" id="PF20246">
    <property type="entry name" value="DUF6601"/>
    <property type="match status" value="1"/>
</dbReference>
<reference evidence="2" key="1">
    <citation type="journal article" date="2021" name="Nat. Commun.">
        <title>Genetic determinants of endophytism in the Arabidopsis root mycobiome.</title>
        <authorList>
            <person name="Mesny F."/>
            <person name="Miyauchi S."/>
            <person name="Thiergart T."/>
            <person name="Pickel B."/>
            <person name="Atanasova L."/>
            <person name="Karlsson M."/>
            <person name="Huettel B."/>
            <person name="Barry K.W."/>
            <person name="Haridas S."/>
            <person name="Chen C."/>
            <person name="Bauer D."/>
            <person name="Andreopoulos W."/>
            <person name="Pangilinan J."/>
            <person name="LaButti K."/>
            <person name="Riley R."/>
            <person name="Lipzen A."/>
            <person name="Clum A."/>
            <person name="Drula E."/>
            <person name="Henrissat B."/>
            <person name="Kohler A."/>
            <person name="Grigoriev I.V."/>
            <person name="Martin F.M."/>
            <person name="Hacquard S."/>
        </authorList>
    </citation>
    <scope>NUCLEOTIDE SEQUENCE</scope>
    <source>
        <strain evidence="2">MPI-CAGE-CH-0243</strain>
    </source>
</reference>
<comment type="caution">
    <text evidence="2">The sequence shown here is derived from an EMBL/GenBank/DDBJ whole genome shotgun (WGS) entry which is preliminary data.</text>
</comment>
<feature type="transmembrane region" description="Helical" evidence="1">
    <location>
        <begin position="247"/>
        <end position="269"/>
    </location>
</feature>
<dbReference type="Proteomes" id="UP000700596">
    <property type="component" value="Unassembled WGS sequence"/>
</dbReference>
<evidence type="ECO:0000256" key="1">
    <source>
        <dbReference type="SAM" id="Phobius"/>
    </source>
</evidence>
<dbReference type="PANTHER" id="PTHR34414">
    <property type="entry name" value="HET DOMAIN-CONTAINING PROTEIN-RELATED"/>
    <property type="match status" value="1"/>
</dbReference>
<keyword evidence="1" id="KW-1133">Transmembrane helix</keyword>
<name>A0A9P9DET6_9PLEO</name>
<gene>
    <name evidence="2" type="ORF">B0J11DRAFT_89690</name>
</gene>
<organism evidence="2 3">
    <name type="scientific">Dendryphion nanum</name>
    <dbReference type="NCBI Taxonomy" id="256645"/>
    <lineage>
        <taxon>Eukaryota</taxon>
        <taxon>Fungi</taxon>
        <taxon>Dikarya</taxon>
        <taxon>Ascomycota</taxon>
        <taxon>Pezizomycotina</taxon>
        <taxon>Dothideomycetes</taxon>
        <taxon>Pleosporomycetidae</taxon>
        <taxon>Pleosporales</taxon>
        <taxon>Torulaceae</taxon>
        <taxon>Dendryphion</taxon>
    </lineage>
</organism>
<evidence type="ECO:0000313" key="2">
    <source>
        <dbReference type="EMBL" id="KAH7117682.1"/>
    </source>
</evidence>